<name>A0AAW6XLB3_9LACO</name>
<dbReference type="InterPro" id="IPR041657">
    <property type="entry name" value="HTH_17"/>
</dbReference>
<dbReference type="Proteomes" id="UP001232113">
    <property type="component" value="Unassembled WGS sequence"/>
</dbReference>
<sequence>SNETNQLKPRVMGSVKDAAERWAISEKTIRRMVNAGELVGYYPTPRTLRVDMLELDTLMESRATRKVVK</sequence>
<protein>
    <submittedName>
        <fullName evidence="2">Helix-turn-helix domain-containing protein</fullName>
    </submittedName>
</protein>
<reference evidence="2" key="1">
    <citation type="submission" date="2023-05" db="EMBL/GenBank/DDBJ databases">
        <title>Cataloging the Phylogenetic Diversity of Human Bladder Bacteria.</title>
        <authorList>
            <person name="Du J."/>
        </authorList>
    </citation>
    <scope>NUCLEOTIDE SEQUENCE</scope>
    <source>
        <strain evidence="2">UMB6975B</strain>
    </source>
</reference>
<organism evidence="2 3">
    <name type="scientific">Lactobacillus paragasseri</name>
    <dbReference type="NCBI Taxonomy" id="2107999"/>
    <lineage>
        <taxon>Bacteria</taxon>
        <taxon>Bacillati</taxon>
        <taxon>Bacillota</taxon>
        <taxon>Bacilli</taxon>
        <taxon>Lactobacillales</taxon>
        <taxon>Lactobacillaceae</taxon>
        <taxon>Lactobacillus</taxon>
    </lineage>
</organism>
<evidence type="ECO:0000313" key="2">
    <source>
        <dbReference type="EMBL" id="MDK6869514.1"/>
    </source>
</evidence>
<feature type="domain" description="Helix-turn-helix" evidence="1">
    <location>
        <begin position="14"/>
        <end position="62"/>
    </location>
</feature>
<proteinExistence type="predicted"/>
<comment type="caution">
    <text evidence="2">The sequence shown here is derived from an EMBL/GenBank/DDBJ whole genome shotgun (WGS) entry which is preliminary data.</text>
</comment>
<evidence type="ECO:0000313" key="3">
    <source>
        <dbReference type="Proteomes" id="UP001232113"/>
    </source>
</evidence>
<dbReference type="RefSeq" id="WP_285032407.1">
    <property type="nucleotide sequence ID" value="NZ_JASOLY010000117.1"/>
</dbReference>
<dbReference type="Pfam" id="PF12728">
    <property type="entry name" value="HTH_17"/>
    <property type="match status" value="1"/>
</dbReference>
<dbReference type="AlphaFoldDB" id="A0AAW6XLB3"/>
<gene>
    <name evidence="2" type="ORF">QP354_10865</name>
</gene>
<feature type="non-terminal residue" evidence="2">
    <location>
        <position position="1"/>
    </location>
</feature>
<dbReference type="EMBL" id="JASOLY010000117">
    <property type="protein sequence ID" value="MDK6869514.1"/>
    <property type="molecule type" value="Genomic_DNA"/>
</dbReference>
<evidence type="ECO:0000259" key="1">
    <source>
        <dbReference type="Pfam" id="PF12728"/>
    </source>
</evidence>
<accession>A0AAW6XLB3</accession>